<dbReference type="AlphaFoldDB" id="A0A2T0SK66"/>
<protein>
    <submittedName>
        <fullName evidence="2">Uncharacterized protein</fullName>
    </submittedName>
</protein>
<evidence type="ECO:0000256" key="1">
    <source>
        <dbReference type="SAM" id="MobiDB-lite"/>
    </source>
</evidence>
<feature type="region of interest" description="Disordered" evidence="1">
    <location>
        <begin position="61"/>
        <end position="110"/>
    </location>
</feature>
<evidence type="ECO:0000313" key="2">
    <source>
        <dbReference type="EMBL" id="PRY33802.1"/>
    </source>
</evidence>
<organism evidence="2 3">
    <name type="scientific">Umezawaea tangerina</name>
    <dbReference type="NCBI Taxonomy" id="84725"/>
    <lineage>
        <taxon>Bacteria</taxon>
        <taxon>Bacillati</taxon>
        <taxon>Actinomycetota</taxon>
        <taxon>Actinomycetes</taxon>
        <taxon>Pseudonocardiales</taxon>
        <taxon>Pseudonocardiaceae</taxon>
        <taxon>Umezawaea</taxon>
    </lineage>
</organism>
<comment type="caution">
    <text evidence="2">The sequence shown here is derived from an EMBL/GenBank/DDBJ whole genome shotgun (WGS) entry which is preliminary data.</text>
</comment>
<feature type="compositionally biased region" description="Basic and acidic residues" evidence="1">
    <location>
        <begin position="101"/>
        <end position="110"/>
    </location>
</feature>
<proteinExistence type="predicted"/>
<accession>A0A2T0SK66</accession>
<evidence type="ECO:0000313" key="3">
    <source>
        <dbReference type="Proteomes" id="UP000239494"/>
    </source>
</evidence>
<name>A0A2T0SK66_9PSEU</name>
<gene>
    <name evidence="2" type="ORF">CLV43_119114</name>
</gene>
<keyword evidence="3" id="KW-1185">Reference proteome</keyword>
<sequence>MRVRTSRTSPFFGTYTVCFHSSTRINGLGWLSITKSQYRPRRNLCESYFFFSFRRSASSSRMTDSTKRTTDTNAPNLMDCELPNTTPSRPANPMRPTIARMTDDGSSRRR</sequence>
<reference evidence="2 3" key="1">
    <citation type="submission" date="2018-03" db="EMBL/GenBank/DDBJ databases">
        <title>Genomic Encyclopedia of Archaeal and Bacterial Type Strains, Phase II (KMG-II): from individual species to whole genera.</title>
        <authorList>
            <person name="Goeker M."/>
        </authorList>
    </citation>
    <scope>NUCLEOTIDE SEQUENCE [LARGE SCALE GENOMIC DNA]</scope>
    <source>
        <strain evidence="2 3">DSM 44720</strain>
    </source>
</reference>
<dbReference type="Proteomes" id="UP000239494">
    <property type="component" value="Unassembled WGS sequence"/>
</dbReference>
<dbReference type="EMBL" id="PVTF01000019">
    <property type="protein sequence ID" value="PRY33802.1"/>
    <property type="molecule type" value="Genomic_DNA"/>
</dbReference>